<dbReference type="PANTHER" id="PTHR35273:SF2">
    <property type="entry name" value="ALPHA-GALACTOSIDASE"/>
    <property type="match status" value="1"/>
</dbReference>
<evidence type="ECO:0000313" key="4">
    <source>
        <dbReference type="EMBL" id="KJE21634.1"/>
    </source>
</evidence>
<name>A0A0D8BCE1_9ACTN</name>
<dbReference type="EMBL" id="JYFN01000034">
    <property type="protein sequence ID" value="KJE21634.1"/>
    <property type="molecule type" value="Genomic_DNA"/>
</dbReference>
<dbReference type="AlphaFoldDB" id="A0A0D8BCE1"/>
<dbReference type="RefSeq" id="WP_044886635.1">
    <property type="nucleotide sequence ID" value="NZ_JYFN01000034.1"/>
</dbReference>
<organism evidence="4 5">
    <name type="scientific">Frankia torreyi</name>
    <dbReference type="NCBI Taxonomy" id="1856"/>
    <lineage>
        <taxon>Bacteria</taxon>
        <taxon>Bacillati</taxon>
        <taxon>Actinomycetota</taxon>
        <taxon>Actinomycetes</taxon>
        <taxon>Frankiales</taxon>
        <taxon>Frankiaceae</taxon>
        <taxon>Frankia</taxon>
    </lineage>
</organism>
<evidence type="ECO:0000256" key="2">
    <source>
        <dbReference type="SAM" id="SignalP"/>
    </source>
</evidence>
<dbReference type="Proteomes" id="UP000032545">
    <property type="component" value="Unassembled WGS sequence"/>
</dbReference>
<feature type="region of interest" description="Disordered" evidence="1">
    <location>
        <begin position="25"/>
        <end position="55"/>
    </location>
</feature>
<sequence length="280" mass="30001" precursor="true">MFSRLGRALVGLVLFVATGCAASGGDSAGPAGPGPGPVTGSAASGGADGAWRPSPGQAWQWQLTGSLDLSVDVPVYDLDWETTPASAIARLHQAGRRVICYVSVGSWEDFRPDASDFPPTLIGKPVDGWPGESWLDVRRPARLAEPLGRRLDTCRDKGFDAVEPDNVDAYSTDSGFPLTEDDQLRFNRWTAEQVHARGMGVALKNDPDQVEALVGDVDFAVVESCLTYEECDAYGPFLDAGKAVLHVEYTDAGPTDARCAVPGFSSIRKNRDLDAWRRAC</sequence>
<dbReference type="GO" id="GO:0016787">
    <property type="term" value="F:hydrolase activity"/>
    <property type="evidence" value="ECO:0007669"/>
    <property type="project" value="UniProtKB-KW"/>
</dbReference>
<feature type="signal peptide" evidence="2">
    <location>
        <begin position="1"/>
        <end position="22"/>
    </location>
</feature>
<dbReference type="PROSITE" id="PS51257">
    <property type="entry name" value="PROKAR_LIPOPROTEIN"/>
    <property type="match status" value="1"/>
</dbReference>
<reference evidence="4 5" key="2">
    <citation type="journal article" date="2016" name="Genome Announc.">
        <title>Permanent Draft Genome Sequences for Two Variants of Frankia sp. Strain CpI1, the First Frankia Strain Isolated from Root Nodules of Comptonia peregrina.</title>
        <authorList>
            <person name="Oshone R."/>
            <person name="Hurst S.G.IV."/>
            <person name="Abebe-Akele F."/>
            <person name="Simpson S."/>
            <person name="Morris K."/>
            <person name="Thomas W.K."/>
            <person name="Tisa L.S."/>
        </authorList>
    </citation>
    <scope>NUCLEOTIDE SEQUENCE [LARGE SCALE GENOMIC DNA]</scope>
    <source>
        <strain evidence="5">CpI1-S</strain>
    </source>
</reference>
<evidence type="ECO:0000259" key="3">
    <source>
        <dbReference type="Pfam" id="PF03537"/>
    </source>
</evidence>
<dbReference type="Pfam" id="PF03537">
    <property type="entry name" value="Glyco_hydro_114"/>
    <property type="match status" value="1"/>
</dbReference>
<protein>
    <submittedName>
        <fullName evidence="4">Glycoside-hydrolase</fullName>
    </submittedName>
</protein>
<feature type="domain" description="Glycoside-hydrolase family GH114 TIM-barrel" evidence="3">
    <location>
        <begin position="59"/>
        <end position="276"/>
    </location>
</feature>
<dbReference type="PATRIC" id="fig|1502723.3.peg.3797"/>
<evidence type="ECO:0000313" key="5">
    <source>
        <dbReference type="Proteomes" id="UP000032545"/>
    </source>
</evidence>
<feature type="chain" id="PRO_5002327013" evidence="2">
    <location>
        <begin position="23"/>
        <end position="280"/>
    </location>
</feature>
<dbReference type="Gene3D" id="3.20.20.70">
    <property type="entry name" value="Aldolase class I"/>
    <property type="match status" value="1"/>
</dbReference>
<evidence type="ECO:0000256" key="1">
    <source>
        <dbReference type="SAM" id="MobiDB-lite"/>
    </source>
</evidence>
<dbReference type="InterPro" id="IPR004352">
    <property type="entry name" value="GH114_TIM-barrel"/>
</dbReference>
<dbReference type="OrthoDB" id="319933at2"/>
<dbReference type="PANTHER" id="PTHR35273">
    <property type="entry name" value="ALPHA-1,4 POLYGALACTOSAMINIDASE, PUTATIVE (AFU_ORTHOLOGUE AFUA_3G07890)-RELATED"/>
    <property type="match status" value="1"/>
</dbReference>
<accession>A0A0D8BCE1</accession>
<gene>
    <name evidence="4" type="ORF">FF36_04091</name>
</gene>
<dbReference type="InterPro" id="IPR013785">
    <property type="entry name" value="Aldolase_TIM"/>
</dbReference>
<keyword evidence="2" id="KW-0732">Signal</keyword>
<keyword evidence="4" id="KW-0378">Hydrolase</keyword>
<dbReference type="InterPro" id="IPR017853">
    <property type="entry name" value="GH"/>
</dbReference>
<reference evidence="5" key="1">
    <citation type="submission" date="2015-02" db="EMBL/GenBank/DDBJ databases">
        <title>Draft Genome of Frankia sp. CpI1-S.</title>
        <authorList>
            <person name="Oshone R.T."/>
            <person name="Ngom M."/>
            <person name="Ghodhbane-Gtari F."/>
            <person name="Gtari M."/>
            <person name="Morris K."/>
            <person name="Thomas K."/>
            <person name="Sen A."/>
            <person name="Tisa L.S."/>
        </authorList>
    </citation>
    <scope>NUCLEOTIDE SEQUENCE [LARGE SCALE GENOMIC DNA]</scope>
    <source>
        <strain evidence="5">CpI1-S</strain>
    </source>
</reference>
<proteinExistence type="predicted"/>
<keyword evidence="5" id="KW-1185">Reference proteome</keyword>
<comment type="caution">
    <text evidence="4">The sequence shown here is derived from an EMBL/GenBank/DDBJ whole genome shotgun (WGS) entry which is preliminary data.</text>
</comment>
<dbReference type="SUPFAM" id="SSF51445">
    <property type="entry name" value="(Trans)glycosidases"/>
    <property type="match status" value="1"/>
</dbReference>